<accession>A0A8S5LQX5</accession>
<evidence type="ECO:0000313" key="1">
    <source>
        <dbReference type="EMBL" id="DAD72428.1"/>
    </source>
</evidence>
<dbReference type="EMBL" id="BK015898">
    <property type="protein sequence ID" value="DAD72428.1"/>
    <property type="molecule type" value="Genomic_DNA"/>
</dbReference>
<sequence>MIVVLIVFGRSGTSIHDILRTKILPNQLRFNKLGKKNSWYLRVISE</sequence>
<proteinExistence type="predicted"/>
<reference evidence="1" key="1">
    <citation type="journal article" date="2021" name="Proc. Natl. Acad. Sci. U.S.A.">
        <title>A Catalog of Tens of Thousands of Viruses from Human Metagenomes Reveals Hidden Associations with Chronic Diseases.</title>
        <authorList>
            <person name="Tisza M.J."/>
            <person name="Buck C.B."/>
        </authorList>
    </citation>
    <scope>NUCLEOTIDE SEQUENCE</scope>
    <source>
        <strain evidence="1">CtfJc17</strain>
    </source>
</reference>
<organism evidence="1">
    <name type="scientific">Myoviridae sp. ctfJc17</name>
    <dbReference type="NCBI Taxonomy" id="2827612"/>
    <lineage>
        <taxon>Viruses</taxon>
        <taxon>Duplodnaviria</taxon>
        <taxon>Heunggongvirae</taxon>
        <taxon>Uroviricota</taxon>
        <taxon>Caudoviricetes</taxon>
    </lineage>
</organism>
<name>A0A8S5LQX5_9CAUD</name>
<protein>
    <submittedName>
        <fullName evidence="1">Uncharacterized protein</fullName>
    </submittedName>
</protein>